<dbReference type="PANTHER" id="PTHR12110">
    <property type="entry name" value="HYDROXYPYRUVATE ISOMERASE"/>
    <property type="match status" value="1"/>
</dbReference>
<dbReference type="InterPro" id="IPR036237">
    <property type="entry name" value="Xyl_isomerase-like_sf"/>
</dbReference>
<evidence type="ECO:0000259" key="1">
    <source>
        <dbReference type="Pfam" id="PF01261"/>
    </source>
</evidence>
<dbReference type="EMBL" id="UINC01108355">
    <property type="protein sequence ID" value="SVC74387.1"/>
    <property type="molecule type" value="Genomic_DNA"/>
</dbReference>
<dbReference type="Pfam" id="PF01261">
    <property type="entry name" value="AP_endonuc_2"/>
    <property type="match status" value="1"/>
</dbReference>
<dbReference type="InterPro" id="IPR050312">
    <property type="entry name" value="IolE/XylAMocC-like"/>
</dbReference>
<gene>
    <name evidence="2" type="ORF">METZ01_LOCUS327241</name>
</gene>
<reference evidence="2" key="1">
    <citation type="submission" date="2018-05" db="EMBL/GenBank/DDBJ databases">
        <authorList>
            <person name="Lanie J.A."/>
            <person name="Ng W.-L."/>
            <person name="Kazmierczak K.M."/>
            <person name="Andrzejewski T.M."/>
            <person name="Davidsen T.M."/>
            <person name="Wayne K.J."/>
            <person name="Tettelin H."/>
            <person name="Glass J.I."/>
            <person name="Rusch D."/>
            <person name="Podicherti R."/>
            <person name="Tsui H.-C.T."/>
            <person name="Winkler M.E."/>
        </authorList>
    </citation>
    <scope>NUCLEOTIDE SEQUENCE</scope>
</reference>
<dbReference type="AlphaFoldDB" id="A0A382PNI1"/>
<dbReference type="Gene3D" id="3.20.20.150">
    <property type="entry name" value="Divalent-metal-dependent TIM barrel enzymes"/>
    <property type="match status" value="1"/>
</dbReference>
<name>A0A382PNI1_9ZZZZ</name>
<sequence length="278" mass="30819">MALQLSLSVRIVETACKKKLKVPFTDLVAIAAETGYDAICMRASAGGVQTPLERMHRLRETVEDYGLRVAMVTSDFDVPLNNENGPNSLREIASSLDVADIFGCDLIRVCLKNIGDIPYAREAAKQAADRGIRLAHQCHTSSIFEQVDQILANLESIGQPNFGIIYEPANLMICGEDYGTGTLRRLAPYMMNVYIQNHRIDSKGPDSLQTFCRGEVCFHHLPIWENGGVDSAAVFDGLREINWAGYFTIHQAEGIDTIDEALAYAKRCKEFVRANECV</sequence>
<protein>
    <recommendedName>
        <fullName evidence="1">Xylose isomerase-like TIM barrel domain-containing protein</fullName>
    </recommendedName>
</protein>
<evidence type="ECO:0000313" key="2">
    <source>
        <dbReference type="EMBL" id="SVC74387.1"/>
    </source>
</evidence>
<feature type="domain" description="Xylose isomerase-like TIM barrel" evidence="1">
    <location>
        <begin position="28"/>
        <end position="267"/>
    </location>
</feature>
<organism evidence="2">
    <name type="scientific">marine metagenome</name>
    <dbReference type="NCBI Taxonomy" id="408172"/>
    <lineage>
        <taxon>unclassified sequences</taxon>
        <taxon>metagenomes</taxon>
        <taxon>ecological metagenomes</taxon>
    </lineage>
</organism>
<dbReference type="SUPFAM" id="SSF51658">
    <property type="entry name" value="Xylose isomerase-like"/>
    <property type="match status" value="1"/>
</dbReference>
<accession>A0A382PNI1</accession>
<dbReference type="PANTHER" id="PTHR12110:SF53">
    <property type="entry name" value="BLR5974 PROTEIN"/>
    <property type="match status" value="1"/>
</dbReference>
<dbReference type="InterPro" id="IPR013022">
    <property type="entry name" value="Xyl_isomerase-like_TIM-brl"/>
</dbReference>
<proteinExistence type="predicted"/>